<dbReference type="InterPro" id="IPR015443">
    <property type="entry name" value="Aldose_1-epimerase"/>
</dbReference>
<dbReference type="InterPro" id="IPR018052">
    <property type="entry name" value="Ald1_epimerase_CS"/>
</dbReference>
<gene>
    <name evidence="9" type="ORF">GCM10010971_14990</name>
</gene>
<comment type="caution">
    <text evidence="9">The sequence shown here is derived from an EMBL/GenBank/DDBJ whole genome shotgun (WGS) entry which is preliminary data.</text>
</comment>
<evidence type="ECO:0000256" key="7">
    <source>
        <dbReference type="ARBA" id="ARBA00023277"/>
    </source>
</evidence>
<dbReference type="InterPro" id="IPR008183">
    <property type="entry name" value="Aldose_1/G6P_1-epimerase"/>
</dbReference>
<keyword evidence="7 8" id="KW-0119">Carbohydrate metabolism</keyword>
<comment type="similarity">
    <text evidence="3 8">Belongs to the aldose epimerase family.</text>
</comment>
<dbReference type="NCBIfam" id="NF008277">
    <property type="entry name" value="PRK11055.1"/>
    <property type="match status" value="1"/>
</dbReference>
<dbReference type="EMBL" id="BMLY01000002">
    <property type="protein sequence ID" value="GGP25680.1"/>
    <property type="molecule type" value="Genomic_DNA"/>
</dbReference>
<evidence type="ECO:0000256" key="5">
    <source>
        <dbReference type="ARBA" id="ARBA00014165"/>
    </source>
</evidence>
<keyword evidence="10" id="KW-1185">Reference proteome</keyword>
<evidence type="ECO:0000256" key="8">
    <source>
        <dbReference type="PIRNR" id="PIRNR005096"/>
    </source>
</evidence>
<reference evidence="10" key="1">
    <citation type="journal article" date="2019" name="Int. J. Syst. Evol. Microbiol.">
        <title>The Global Catalogue of Microorganisms (GCM) 10K type strain sequencing project: providing services to taxonomists for standard genome sequencing and annotation.</title>
        <authorList>
            <consortium name="The Broad Institute Genomics Platform"/>
            <consortium name="The Broad Institute Genome Sequencing Center for Infectious Disease"/>
            <person name="Wu L."/>
            <person name="Ma J."/>
        </authorList>
    </citation>
    <scope>NUCLEOTIDE SEQUENCE [LARGE SCALE GENOMIC DNA]</scope>
    <source>
        <strain evidence="10">CGMCC 1.8860</strain>
    </source>
</reference>
<comment type="catalytic activity">
    <reaction evidence="1 8">
        <text>alpha-D-glucose = beta-D-glucose</text>
        <dbReference type="Rhea" id="RHEA:10264"/>
        <dbReference type="ChEBI" id="CHEBI:15903"/>
        <dbReference type="ChEBI" id="CHEBI:17925"/>
        <dbReference type="EC" id="5.1.3.3"/>
    </reaction>
</comment>
<dbReference type="PANTHER" id="PTHR10091:SF0">
    <property type="entry name" value="GALACTOSE MUTAROTASE"/>
    <property type="match status" value="1"/>
</dbReference>
<dbReference type="InterPro" id="IPR014718">
    <property type="entry name" value="GH-type_carb-bd"/>
</dbReference>
<dbReference type="SUPFAM" id="SSF74650">
    <property type="entry name" value="Galactose mutarotase-like"/>
    <property type="match status" value="1"/>
</dbReference>
<evidence type="ECO:0000256" key="3">
    <source>
        <dbReference type="ARBA" id="ARBA00006206"/>
    </source>
</evidence>
<dbReference type="InterPro" id="IPR011013">
    <property type="entry name" value="Gal_mutarotase_sf_dom"/>
</dbReference>
<dbReference type="EC" id="5.1.3.3" evidence="4 8"/>
<sequence length="339" mass="36695">MSIQSAPWDHDATLYTLENAHGMRVLITDIGASLVSWFAPDRDGNVADIVLGHKDAAGYLSGAGFFGSIAGRWANRIKGARCHIDGQQHTFTANEGANLLHGGDAGFHTQRWQGRILGNKLQLTLTSPDGAAGFPGTLQVWIDYELSDDGTLILTYAARTDAATPVNLTNHVYFNLAGESADIRDQQLQVNASNYLAIDQESIPVGVAAVEGTPFDLRRPASLGEVLAQTHPQLAIARGLDHCYVPDGEPGKLREVATLFDPASGRELITATTERGIQIYTGNFLEGTVGRRTYHAHDGVCLETQAFPDQVNMPSAEEVILRPGQTYQQITTYRAAVRE</sequence>
<dbReference type="PANTHER" id="PTHR10091">
    <property type="entry name" value="ALDOSE-1-EPIMERASE"/>
    <property type="match status" value="1"/>
</dbReference>
<evidence type="ECO:0000256" key="2">
    <source>
        <dbReference type="ARBA" id="ARBA00005028"/>
    </source>
</evidence>
<dbReference type="RefSeq" id="WP_188691256.1">
    <property type="nucleotide sequence ID" value="NZ_BMLY01000002.1"/>
</dbReference>
<dbReference type="Gene3D" id="2.70.98.10">
    <property type="match status" value="1"/>
</dbReference>
<proteinExistence type="inferred from homology"/>
<comment type="pathway">
    <text evidence="2 8">Carbohydrate metabolism; hexose metabolism.</text>
</comment>
<protein>
    <recommendedName>
        <fullName evidence="5 8">Aldose 1-epimerase</fullName>
        <ecNumber evidence="4 8">5.1.3.3</ecNumber>
    </recommendedName>
</protein>
<organism evidence="9 10">
    <name type="scientific">Silvimonas amylolytica</name>
    <dbReference type="NCBI Taxonomy" id="449663"/>
    <lineage>
        <taxon>Bacteria</taxon>
        <taxon>Pseudomonadati</taxon>
        <taxon>Pseudomonadota</taxon>
        <taxon>Betaproteobacteria</taxon>
        <taxon>Neisseriales</taxon>
        <taxon>Chitinibacteraceae</taxon>
        <taxon>Silvimonas</taxon>
    </lineage>
</organism>
<dbReference type="InterPro" id="IPR047215">
    <property type="entry name" value="Galactose_mutarotase-like"/>
</dbReference>
<evidence type="ECO:0000256" key="6">
    <source>
        <dbReference type="ARBA" id="ARBA00023235"/>
    </source>
</evidence>
<dbReference type="CDD" id="cd09019">
    <property type="entry name" value="galactose_mutarotase_like"/>
    <property type="match status" value="1"/>
</dbReference>
<dbReference type="Pfam" id="PF01263">
    <property type="entry name" value="Aldose_epim"/>
    <property type="match status" value="1"/>
</dbReference>
<evidence type="ECO:0000313" key="10">
    <source>
        <dbReference type="Proteomes" id="UP000621859"/>
    </source>
</evidence>
<name>A0ABQ2PKC2_9NEIS</name>
<evidence type="ECO:0000256" key="1">
    <source>
        <dbReference type="ARBA" id="ARBA00001614"/>
    </source>
</evidence>
<dbReference type="PROSITE" id="PS00545">
    <property type="entry name" value="ALDOSE_1_EPIMERASE"/>
    <property type="match status" value="1"/>
</dbReference>
<dbReference type="Proteomes" id="UP000621859">
    <property type="component" value="Unassembled WGS sequence"/>
</dbReference>
<evidence type="ECO:0000313" key="9">
    <source>
        <dbReference type="EMBL" id="GGP25680.1"/>
    </source>
</evidence>
<evidence type="ECO:0000256" key="4">
    <source>
        <dbReference type="ARBA" id="ARBA00013185"/>
    </source>
</evidence>
<accession>A0ABQ2PKC2</accession>
<dbReference type="PIRSF" id="PIRSF005096">
    <property type="entry name" value="GALM"/>
    <property type="match status" value="1"/>
</dbReference>
<keyword evidence="6 8" id="KW-0413">Isomerase</keyword>